<protein>
    <recommendedName>
        <fullName evidence="2">Chalcone/stilbene synthase N-terminal domain-containing protein</fullName>
    </recommendedName>
</protein>
<dbReference type="InterPro" id="IPR011141">
    <property type="entry name" value="Polyketide_synthase_type-III"/>
</dbReference>
<name>A0A5J9SHD0_9POAL</name>
<sequence length="406" mass="43903">MSQVCTVVDQLVPLLGEHRRRRCLLSNPVGVTGLSALALPSSPRIRCSATIGSSLQRPHATIVDKPWQAQQAAVLAIGTANTANCVPQDEYADWYFRVTRSDHLTGLKAKMKKICYNSTIKKRYFHHTEDIFLEHPELVDLALPSLDARQAILSSAVPELAAAAAARAIAEWGRPASDVTHLVFATYSGAHMPGADLRLASLLGLRRAAQRTMMYLGGCAAGSAALRVAKDVAENNRGARVLDLVADTSYLQRSMTSGIRAGCRLGLLLRRPAVSRLFVSPAAVPHALSCSSLYEPRATCQGPSPSDQSVPSTHASCLKFVPSTNWFHSSARPPSSPGCLGLAVASQNPLLGDYWTEHSTSCVLHWQAKRSAVLAIGTANPANCVQYVDWYFRVTKSDHLTGFRPR</sequence>
<dbReference type="Gramene" id="TVT97675">
    <property type="protein sequence ID" value="TVT97675"/>
    <property type="gene ID" value="EJB05_57067"/>
</dbReference>
<dbReference type="PANTHER" id="PTHR11877">
    <property type="entry name" value="HYDROXYMETHYLGLUTARYL-COA SYNTHASE"/>
    <property type="match status" value="1"/>
</dbReference>
<reference evidence="3 4" key="1">
    <citation type="journal article" date="2019" name="Sci. Rep.">
        <title>A high-quality genome of Eragrostis curvula grass provides insights into Poaceae evolution and supports new strategies to enhance forage quality.</title>
        <authorList>
            <person name="Carballo J."/>
            <person name="Santos B.A.C.M."/>
            <person name="Zappacosta D."/>
            <person name="Garbus I."/>
            <person name="Selva J.P."/>
            <person name="Gallo C.A."/>
            <person name="Diaz A."/>
            <person name="Albertini E."/>
            <person name="Caccamo M."/>
            <person name="Echenique V."/>
        </authorList>
    </citation>
    <scope>NUCLEOTIDE SEQUENCE [LARGE SCALE GENOMIC DNA]</scope>
    <source>
        <strain evidence="4">cv. Victoria</strain>
        <tissue evidence="3">Leaf</tissue>
    </source>
</reference>
<comment type="similarity">
    <text evidence="1">Belongs to the thiolase-like superfamily. Chalcone/stilbene synthases family.</text>
</comment>
<dbReference type="Gene3D" id="3.40.47.10">
    <property type="match status" value="1"/>
</dbReference>
<evidence type="ECO:0000313" key="4">
    <source>
        <dbReference type="Proteomes" id="UP000324897"/>
    </source>
</evidence>
<dbReference type="OrthoDB" id="1500228at2759"/>
<dbReference type="Pfam" id="PF00195">
    <property type="entry name" value="Chal_sti_synt_N"/>
    <property type="match status" value="1"/>
</dbReference>
<dbReference type="PANTHER" id="PTHR11877:SF74">
    <property type="entry name" value="TYPE III POLYKETIDE SYNTHASE B"/>
    <property type="match status" value="1"/>
</dbReference>
<dbReference type="GO" id="GO:0016210">
    <property type="term" value="F:naringenin-chalcone synthase activity"/>
    <property type="evidence" value="ECO:0007669"/>
    <property type="project" value="UniProtKB-EC"/>
</dbReference>
<dbReference type="InterPro" id="IPR016039">
    <property type="entry name" value="Thiolase-like"/>
</dbReference>
<dbReference type="GO" id="GO:0009813">
    <property type="term" value="P:flavonoid biosynthetic process"/>
    <property type="evidence" value="ECO:0007669"/>
    <property type="project" value="UniProtKB-KW"/>
</dbReference>
<dbReference type="Proteomes" id="UP000324897">
    <property type="component" value="Unassembled WGS sequence"/>
</dbReference>
<accession>A0A5J9SHD0</accession>
<organism evidence="3 4">
    <name type="scientific">Eragrostis curvula</name>
    <name type="common">weeping love grass</name>
    <dbReference type="NCBI Taxonomy" id="38414"/>
    <lineage>
        <taxon>Eukaryota</taxon>
        <taxon>Viridiplantae</taxon>
        <taxon>Streptophyta</taxon>
        <taxon>Embryophyta</taxon>
        <taxon>Tracheophyta</taxon>
        <taxon>Spermatophyta</taxon>
        <taxon>Magnoliopsida</taxon>
        <taxon>Liliopsida</taxon>
        <taxon>Poales</taxon>
        <taxon>Poaceae</taxon>
        <taxon>PACMAD clade</taxon>
        <taxon>Chloridoideae</taxon>
        <taxon>Eragrostideae</taxon>
        <taxon>Eragrostidinae</taxon>
        <taxon>Eragrostis</taxon>
    </lineage>
</organism>
<dbReference type="InterPro" id="IPR001099">
    <property type="entry name" value="Chalcone/stilbene_synt_N"/>
</dbReference>
<dbReference type="AlphaFoldDB" id="A0A5J9SHD0"/>
<dbReference type="SUPFAM" id="SSF53901">
    <property type="entry name" value="Thiolase-like"/>
    <property type="match status" value="1"/>
</dbReference>
<keyword evidence="4" id="KW-1185">Reference proteome</keyword>
<feature type="domain" description="Chalcone/stilbene synthase N-terminal" evidence="2">
    <location>
        <begin position="70"/>
        <end position="250"/>
    </location>
</feature>
<comment type="caution">
    <text evidence="3">The sequence shown here is derived from an EMBL/GenBank/DDBJ whole genome shotgun (WGS) entry which is preliminary data.</text>
</comment>
<dbReference type="EMBL" id="RWGY01000964">
    <property type="protein sequence ID" value="TVT97675.1"/>
    <property type="molecule type" value="Genomic_DNA"/>
</dbReference>
<feature type="non-terminal residue" evidence="3">
    <location>
        <position position="1"/>
    </location>
</feature>
<gene>
    <name evidence="3" type="ORF">EJB05_57067</name>
</gene>
<evidence type="ECO:0000256" key="1">
    <source>
        <dbReference type="ARBA" id="ARBA00005531"/>
    </source>
</evidence>
<evidence type="ECO:0000259" key="2">
    <source>
        <dbReference type="Pfam" id="PF00195"/>
    </source>
</evidence>
<evidence type="ECO:0000313" key="3">
    <source>
        <dbReference type="EMBL" id="TVT97675.1"/>
    </source>
</evidence>
<proteinExistence type="inferred from homology"/>
<dbReference type="GO" id="GO:0030639">
    <property type="term" value="P:polyketide biosynthetic process"/>
    <property type="evidence" value="ECO:0007669"/>
    <property type="project" value="TreeGrafter"/>
</dbReference>
<dbReference type="FunFam" id="3.40.47.10:FF:000025">
    <property type="entry name" value="Chalcone synthase 2"/>
    <property type="match status" value="1"/>
</dbReference>